<feature type="non-terminal residue" evidence="7">
    <location>
        <position position="1"/>
    </location>
</feature>
<feature type="coiled-coil region" evidence="4">
    <location>
        <begin position="275"/>
        <end position="320"/>
    </location>
</feature>
<protein>
    <recommendedName>
        <fullName evidence="6">RING-type domain-containing protein</fullName>
    </recommendedName>
</protein>
<evidence type="ECO:0000256" key="4">
    <source>
        <dbReference type="SAM" id="Coils"/>
    </source>
</evidence>
<evidence type="ECO:0000256" key="3">
    <source>
        <dbReference type="PROSITE-ProRule" id="PRU00175"/>
    </source>
</evidence>
<accession>A0A1B6HT05</accession>
<keyword evidence="4" id="KW-0175">Coiled coil</keyword>
<feature type="compositionally biased region" description="Polar residues" evidence="5">
    <location>
        <begin position="98"/>
        <end position="112"/>
    </location>
</feature>
<feature type="compositionally biased region" description="Polar residues" evidence="5">
    <location>
        <begin position="615"/>
        <end position="626"/>
    </location>
</feature>
<dbReference type="EMBL" id="GECU01029889">
    <property type="protein sequence ID" value="JAS77817.1"/>
    <property type="molecule type" value="Transcribed_RNA"/>
</dbReference>
<dbReference type="Pfam" id="PF24905">
    <property type="entry name" value="TTC3_9th"/>
    <property type="match status" value="1"/>
</dbReference>
<evidence type="ECO:0000313" key="7">
    <source>
        <dbReference type="EMBL" id="JAS77817.1"/>
    </source>
</evidence>
<feature type="compositionally biased region" description="Low complexity" evidence="5">
    <location>
        <begin position="57"/>
        <end position="76"/>
    </location>
</feature>
<dbReference type="InterPro" id="IPR001841">
    <property type="entry name" value="Znf_RING"/>
</dbReference>
<proteinExistence type="predicted"/>
<feature type="coiled-coil region" evidence="4">
    <location>
        <begin position="175"/>
        <end position="202"/>
    </location>
</feature>
<feature type="region of interest" description="Disordered" evidence="5">
    <location>
        <begin position="598"/>
        <end position="669"/>
    </location>
</feature>
<feature type="compositionally biased region" description="Basic and acidic residues" evidence="5">
    <location>
        <begin position="149"/>
        <end position="168"/>
    </location>
</feature>
<dbReference type="Pfam" id="PF13639">
    <property type="entry name" value="zf-RING_2"/>
    <property type="match status" value="1"/>
</dbReference>
<dbReference type="GO" id="GO:0008270">
    <property type="term" value="F:zinc ion binding"/>
    <property type="evidence" value="ECO:0007669"/>
    <property type="project" value="UniProtKB-KW"/>
</dbReference>
<keyword evidence="1 3" id="KW-0863">Zinc-finger</keyword>
<dbReference type="InterPro" id="IPR056870">
    <property type="entry name" value="TTC3/DZIP3/RBM44-like_helical"/>
</dbReference>
<evidence type="ECO:0000256" key="2">
    <source>
        <dbReference type="ARBA" id="ARBA00022833"/>
    </source>
</evidence>
<dbReference type="AlphaFoldDB" id="A0A1B6HT05"/>
<evidence type="ECO:0000256" key="1">
    <source>
        <dbReference type="ARBA" id="ARBA00022771"/>
    </source>
</evidence>
<organism evidence="7">
    <name type="scientific">Homalodisca liturata</name>
    <dbReference type="NCBI Taxonomy" id="320908"/>
    <lineage>
        <taxon>Eukaryota</taxon>
        <taxon>Metazoa</taxon>
        <taxon>Ecdysozoa</taxon>
        <taxon>Arthropoda</taxon>
        <taxon>Hexapoda</taxon>
        <taxon>Insecta</taxon>
        <taxon>Pterygota</taxon>
        <taxon>Neoptera</taxon>
        <taxon>Paraneoptera</taxon>
        <taxon>Hemiptera</taxon>
        <taxon>Auchenorrhyncha</taxon>
        <taxon>Membracoidea</taxon>
        <taxon>Cicadellidae</taxon>
        <taxon>Cicadellinae</taxon>
        <taxon>Proconiini</taxon>
        <taxon>Homalodisca</taxon>
    </lineage>
</organism>
<evidence type="ECO:0000256" key="5">
    <source>
        <dbReference type="SAM" id="MobiDB-lite"/>
    </source>
</evidence>
<name>A0A1B6HT05_9HEMI</name>
<feature type="region of interest" description="Disordered" evidence="5">
    <location>
        <begin position="57"/>
        <end position="168"/>
    </location>
</feature>
<dbReference type="InterPro" id="IPR013083">
    <property type="entry name" value="Znf_RING/FYVE/PHD"/>
</dbReference>
<dbReference type="Gene3D" id="3.30.40.10">
    <property type="entry name" value="Zinc/RING finger domain, C3HC4 (zinc finger)"/>
    <property type="match status" value="1"/>
</dbReference>
<dbReference type="SMART" id="SM00184">
    <property type="entry name" value="RING"/>
    <property type="match status" value="1"/>
</dbReference>
<sequence length="846" mass="94545">TITANNNATTSTITANENASTSTITANNNATTSTITANENAITSTITANENAITSTTTANENATTSTSEDQAPSEAVEVEPVEDKSQEEIGEEVLSVNEDNGSNKTETPSVNSDEDSKKNNTLGSGDAKVAVESSEHVECSRASQSEMTTKERHMQTSPPETRDKFSQTKEPDLYKELNKKIQDLNNQLAALSKETSNLSKQLTSKEATIARMEKSHKTTISHMEQEKQKILEFHRIFQENVKEQFSKNEMEIKRTKEGLVKSMRDMNSAHAVEIAMFKNEKESLLKEKAELKKSIADVVQEFESKYSTLQKNMKKMIQKAQHSHLQTIKSYWERQITSLKKRSHDKISEMQNWFSMFPPAELEDLPSWGLIRQNTVQCGDFIKTIQQMEVNFQRCDELEAKIARGEAVEDLATQLVLTLPDEPPPLPLDKIHNEITEKYLKKITELNILVADQQLQIKKSKIANQQIQQIMNSFQVMSHLQTPTSSELGGLPFQYPYTQSVPPPPVPTIPPPSSDAAKIGSISSVFFLPPDAQHLLSENSNSADFNKNTPVTQIDTASFSVPVTTPPPVIMPESSQRVTVPPPPFGMAHELFKSITASTEKKDQTTSMPEAKTKISSSRESTPTPVSAPAPEKSKKKKKKKGKSESTEVVPEVRTATPVSVEPELSESDCYGGPSEWKVVLQKGAMKPAFTTPFVVPEVKTKNKKKLLDKLQMKFPTTPLKELDDIVKQVREKNNGSLSGLPFDEIETRVERLLTMRHFQKTSTMGLVKFSESAWGTVKHQDTINVKDLQCENCVICFEVLGKERTKLGCNHEFDTKCIRDWLKRKSVCPLCNEFTTMPDEFPAL</sequence>
<gene>
    <name evidence="7" type="ORF">g.30628</name>
</gene>
<dbReference type="SUPFAM" id="SSF57850">
    <property type="entry name" value="RING/U-box"/>
    <property type="match status" value="1"/>
</dbReference>
<dbReference type="PANTHER" id="PTHR17550">
    <property type="entry name" value="E3 UBIQUITIN-PROTEIN LIGASE TTC3"/>
    <property type="match status" value="1"/>
</dbReference>
<feature type="domain" description="RING-type" evidence="6">
    <location>
        <begin position="795"/>
        <end position="834"/>
    </location>
</feature>
<keyword evidence="1 3" id="KW-0479">Metal-binding</keyword>
<evidence type="ECO:0000259" key="6">
    <source>
        <dbReference type="PROSITE" id="PS50089"/>
    </source>
</evidence>
<keyword evidence="2" id="KW-0862">Zinc</keyword>
<dbReference type="PANTHER" id="PTHR17550:SF4">
    <property type="entry name" value="E3 UBIQUITIN-PROTEIN LIGASE TTC3"/>
    <property type="match status" value="1"/>
</dbReference>
<reference evidence="7" key="1">
    <citation type="submission" date="2015-11" db="EMBL/GenBank/DDBJ databases">
        <title>De novo transcriptome assembly of four potential Pierce s Disease insect vectors from Arizona vineyards.</title>
        <authorList>
            <person name="Tassone E.E."/>
        </authorList>
    </citation>
    <scope>NUCLEOTIDE SEQUENCE</scope>
</reference>
<dbReference type="PROSITE" id="PS50089">
    <property type="entry name" value="ZF_RING_2"/>
    <property type="match status" value="1"/>
</dbReference>